<proteinExistence type="predicted"/>
<gene>
    <name evidence="2" type="ORF">SNAT2548_LOCUS29873</name>
</gene>
<feature type="compositionally biased region" description="Basic and acidic residues" evidence="1">
    <location>
        <begin position="239"/>
        <end position="251"/>
    </location>
</feature>
<name>A0A812TI44_9DINO</name>
<reference evidence="2" key="1">
    <citation type="submission" date="2021-02" db="EMBL/GenBank/DDBJ databases">
        <authorList>
            <person name="Dougan E. K."/>
            <person name="Rhodes N."/>
            <person name="Thang M."/>
            <person name="Chan C."/>
        </authorList>
    </citation>
    <scope>NUCLEOTIDE SEQUENCE</scope>
</reference>
<evidence type="ECO:0000256" key="1">
    <source>
        <dbReference type="SAM" id="MobiDB-lite"/>
    </source>
</evidence>
<dbReference type="OrthoDB" id="412260at2759"/>
<feature type="region of interest" description="Disordered" evidence="1">
    <location>
        <begin position="151"/>
        <end position="187"/>
    </location>
</feature>
<feature type="compositionally biased region" description="Polar residues" evidence="1">
    <location>
        <begin position="178"/>
        <end position="187"/>
    </location>
</feature>
<feature type="compositionally biased region" description="Basic and acidic residues" evidence="1">
    <location>
        <begin position="151"/>
        <end position="166"/>
    </location>
</feature>
<protein>
    <submittedName>
        <fullName evidence="2">Uncharacterized protein</fullName>
    </submittedName>
</protein>
<keyword evidence="3" id="KW-1185">Reference proteome</keyword>
<dbReference type="EMBL" id="CAJNDS010002580">
    <property type="protein sequence ID" value="CAE7533134.1"/>
    <property type="molecule type" value="Genomic_DNA"/>
</dbReference>
<dbReference type="Proteomes" id="UP000604046">
    <property type="component" value="Unassembled WGS sequence"/>
</dbReference>
<dbReference type="AlphaFoldDB" id="A0A812TI44"/>
<accession>A0A812TI44</accession>
<sequence>MPAEWLSGHLQDRKQVGRDDSNYTGSLEGQNELLQFLKAIRPEWSFPKKNGKSNVRSVMDKLKAVGVTSVWELFRAVMRNTINEDLAQAGYSVLSKETLDRIRKRMSFFRQLDVLTETDCRQTGAFAPVPQLLSQKKLAYWSKVAPSQIHEGKKLDDRSASPEGRARSSQRRTRAVTDPTNSIGPTSVTMSSFAASFSSPTLESKSESRQIWAVEDLEMERPKLRGVRKPLHAGRSSSKSREAFEVFRPPDSEGETQEPERWALKSSLRPAAKTWQAGDPKFADVEKVPKVGLLRQVSQMSIPGEDQSTASLLMQSPPTDMSRLRLGSGQASSVVVVTTPVNRTNSVSMDRSSSCQHSQDADTLLSAVERLHQEAAAMQDFRPPSWSVLRRHPDSLIDNGQAMLEEQEALHERSKLYKLMQQEGLYSPMRRHVAENVRSRLKEESDKVAAEGLEMQHKCTNIRKNLGQMMNARRDLASLRRAIVGRNIDPDEQLKSGLLLMG</sequence>
<evidence type="ECO:0000313" key="3">
    <source>
        <dbReference type="Proteomes" id="UP000604046"/>
    </source>
</evidence>
<evidence type="ECO:0000313" key="2">
    <source>
        <dbReference type="EMBL" id="CAE7533134.1"/>
    </source>
</evidence>
<organism evidence="2 3">
    <name type="scientific">Symbiodinium natans</name>
    <dbReference type="NCBI Taxonomy" id="878477"/>
    <lineage>
        <taxon>Eukaryota</taxon>
        <taxon>Sar</taxon>
        <taxon>Alveolata</taxon>
        <taxon>Dinophyceae</taxon>
        <taxon>Suessiales</taxon>
        <taxon>Symbiodiniaceae</taxon>
        <taxon>Symbiodinium</taxon>
    </lineage>
</organism>
<feature type="region of interest" description="Disordered" evidence="1">
    <location>
        <begin position="227"/>
        <end position="260"/>
    </location>
</feature>
<comment type="caution">
    <text evidence="2">The sequence shown here is derived from an EMBL/GenBank/DDBJ whole genome shotgun (WGS) entry which is preliminary data.</text>
</comment>